<organism evidence="2 3">
    <name type="scientific">Evtepia gabavorous</name>
    <dbReference type="NCBI Taxonomy" id="2211183"/>
    <lineage>
        <taxon>Bacteria</taxon>
        <taxon>Bacillati</taxon>
        <taxon>Bacillota</taxon>
        <taxon>Clostridia</taxon>
        <taxon>Eubacteriales</taxon>
        <taxon>Evtepia</taxon>
    </lineage>
</organism>
<feature type="domain" description="Helicase-associated" evidence="1">
    <location>
        <begin position="855"/>
        <end position="923"/>
    </location>
</feature>
<feature type="domain" description="Helicase-associated" evidence="1">
    <location>
        <begin position="156"/>
        <end position="218"/>
    </location>
</feature>
<reference evidence="2 3" key="1">
    <citation type="submission" date="2018-07" db="EMBL/GenBank/DDBJ databases">
        <title>GABA Modulating Bacteria of the Human Gut Microbiota.</title>
        <authorList>
            <person name="Strandwitz P."/>
            <person name="Kim K.H."/>
            <person name="Terekhova D."/>
            <person name="Liu J.K."/>
            <person name="Sharma A."/>
            <person name="Levering J."/>
            <person name="Mcdonald D."/>
            <person name="Dietrich D."/>
            <person name="Ramadhar T.R."/>
            <person name="Lekbua A."/>
            <person name="Mroue N."/>
            <person name="Liston C."/>
            <person name="Stewart E.J."/>
            <person name="Dubin M.J."/>
            <person name="Zengler K."/>
            <person name="Knight R."/>
            <person name="Gilbert J.A."/>
            <person name="Clardy J."/>
            <person name="Lewis K."/>
        </authorList>
    </citation>
    <scope>NUCLEOTIDE SEQUENCE [LARGE SCALE GENOMIC DNA]</scope>
    <source>
        <strain evidence="2 3">KLE1738</strain>
    </source>
</reference>
<name>A0A3E2B2Q3_9FIRM</name>
<proteinExistence type="predicted"/>
<dbReference type="InterPro" id="IPR005114">
    <property type="entry name" value="Helicase_assoc"/>
</dbReference>
<evidence type="ECO:0000313" key="3">
    <source>
        <dbReference type="Proteomes" id="UP000260649"/>
    </source>
</evidence>
<dbReference type="PANTHER" id="PTHR33418:SF1">
    <property type="entry name" value="HELICASE-ASSOCIATED DOMAIN-CONTAINING PROTEIN"/>
    <property type="match status" value="1"/>
</dbReference>
<dbReference type="Gene3D" id="6.10.140.530">
    <property type="match status" value="12"/>
</dbReference>
<feature type="domain" description="Helicase-associated" evidence="1">
    <location>
        <begin position="715"/>
        <end position="777"/>
    </location>
</feature>
<feature type="domain" description="Helicase-associated" evidence="1">
    <location>
        <begin position="363"/>
        <end position="421"/>
    </location>
</feature>
<feature type="domain" description="Helicase-associated" evidence="1">
    <location>
        <begin position="296"/>
        <end position="354"/>
    </location>
</feature>
<dbReference type="Gene3D" id="3.40.960.10">
    <property type="entry name" value="VSR Endonuclease"/>
    <property type="match status" value="1"/>
</dbReference>
<comment type="caution">
    <text evidence="2">The sequence shown here is derived from an EMBL/GenBank/DDBJ whole genome shotgun (WGS) entry which is preliminary data.</text>
</comment>
<dbReference type="EMBL" id="QQRQ01000013">
    <property type="protein sequence ID" value="RFT06261.1"/>
    <property type="molecule type" value="Genomic_DNA"/>
</dbReference>
<dbReference type="PANTHER" id="PTHR33418">
    <property type="entry name" value="HELICASE-ASSOCIATED"/>
    <property type="match status" value="1"/>
</dbReference>
<dbReference type="Proteomes" id="UP000260649">
    <property type="component" value="Unassembled WGS sequence"/>
</dbReference>
<feature type="domain" description="Helicase-associated" evidence="1">
    <location>
        <begin position="224"/>
        <end position="287"/>
    </location>
</feature>
<keyword evidence="3" id="KW-1185">Reference proteome</keyword>
<sequence>MVLLALSAKDQRERDWLAFYCLAEQYRREHGDLLVPNDYVCQGKRLGAWIGTQRMEYKSRTNLRFTQARVDLLNAIGMVWDVRQFQWNRMYQALERYLQKHGTARVPQSYVTEEGVKLGIWLNKVRMEYKRGRLSQARQAQLEALGVVWEPEVLRRESWEHFFALLEDYVVCNGTFPPATYQTEAGVKLGIWLSNQKQDRKNGALAPDRLQKLEALGVIWDVPEQAWMDRYRQAEAYFQCHGHLCPYQRRNAPLPAGLSQWLTAQRKAKQAGKLSPEKSRMLESVGMIWDVYQSLWETAYQQAEAYVQRHGHLRVSKDSGPDQFLGRWISTQRKNYKKGVLNEERTRKLETLGMVWDAGVDSEELWEQWFRKASAYYAAHGHLNPMEGELRTWVLAQRAAKKGKRGCLTEAQIQRLEGIGMVWEPLTDQWQEMYQHAKAYYQVHQMLNVPCNYSTETGVRLGHWIARQRRCYKNFLAGKEGQGIGTITPERIAQLNELGMIWDGTQATAKTSFREKALLFYLKKPFPDVVKVSQWQAVGVELDLYIPSLRIAIEYDGYQWHHNKLALDERKGEICRRFGIRLIRIREPGLPQASRCERVIVLDDSGEAAFAEAICTLFRWLNLPDPAPDIARDRPAILETYRDVTARAWDQSYQAVYRYHRRHGTLSIPADLTSPSGVNLAGWLHSQREAYRSNELTALQIQKLEALGMQWAPFEARWQRMYQLVAAYAQRHGDLRIPHDYVTEEHVRLGSWLAHQRELYRKQALTPQRVNRLEQLGICWAPNQSRRQEYLQAAQAYHQATGGLDIPADCTTETGLRLGAWLANQRKRYRAGTLSSRRIRELEALGVQWEPPSPDRWEEMFSLARAYYQDHGHLRIGVSYVTEDGRALGRWIAQQRRKFRRGAGEGVRTAQEHQKHRLDEIGMVWDPYWERWWEKYQVAKTYYQAHGHLNLPVNYVTEEGVKLGMWLSSQRQAMRGNPNFLMTPERKALLDQIGMHWTLRRMNPNARRRP</sequence>
<accession>A0A3E2B2Q3</accession>
<dbReference type="OrthoDB" id="9802848at2"/>
<feature type="domain" description="Helicase-associated" evidence="1">
    <location>
        <begin position="788"/>
        <end position="847"/>
    </location>
</feature>
<protein>
    <recommendedName>
        <fullName evidence="1">Helicase-associated domain-containing protein</fullName>
    </recommendedName>
</protein>
<feature type="domain" description="Helicase-associated" evidence="1">
    <location>
        <begin position="13"/>
        <end position="78"/>
    </location>
</feature>
<dbReference type="AlphaFoldDB" id="A0A3E2B2Q3"/>
<evidence type="ECO:0000313" key="2">
    <source>
        <dbReference type="EMBL" id="RFT06261.1"/>
    </source>
</evidence>
<feature type="domain" description="Helicase-associated" evidence="1">
    <location>
        <begin position="930"/>
        <end position="995"/>
    </location>
</feature>
<dbReference type="Pfam" id="PF03457">
    <property type="entry name" value="HA"/>
    <property type="match status" value="12"/>
</dbReference>
<evidence type="ECO:0000259" key="1">
    <source>
        <dbReference type="Pfam" id="PF03457"/>
    </source>
</evidence>
<feature type="domain" description="Helicase-associated" evidence="1">
    <location>
        <begin position="647"/>
        <end position="709"/>
    </location>
</feature>
<gene>
    <name evidence="2" type="ORF">DV520_08115</name>
</gene>
<feature type="domain" description="Helicase-associated" evidence="1">
    <location>
        <begin position="85"/>
        <end position="147"/>
    </location>
</feature>
<feature type="domain" description="Helicase-associated" evidence="1">
    <location>
        <begin position="428"/>
        <end position="500"/>
    </location>
</feature>